<sequence>PLNVSYFSPLKRVYSYKVESLIRNYINYITKLELLLAFKIAFNRSFTLTNICIAF</sequence>
<dbReference type="KEGG" id="bsc:COCSADRAFT_97952"/>
<reference evidence="2" key="2">
    <citation type="journal article" date="2013" name="PLoS Genet.">
        <title>Comparative genome structure, secondary metabolite, and effector coding capacity across Cochliobolus pathogens.</title>
        <authorList>
            <person name="Condon B.J."/>
            <person name="Leng Y."/>
            <person name="Wu D."/>
            <person name="Bushley K.E."/>
            <person name="Ohm R.A."/>
            <person name="Otillar R."/>
            <person name="Martin J."/>
            <person name="Schackwitz W."/>
            <person name="Grimwood J."/>
            <person name="MohdZainudin N."/>
            <person name="Xue C."/>
            <person name="Wang R."/>
            <person name="Manning V.A."/>
            <person name="Dhillon B."/>
            <person name="Tu Z.J."/>
            <person name="Steffenson B.J."/>
            <person name="Salamov A."/>
            <person name="Sun H."/>
            <person name="Lowry S."/>
            <person name="LaButti K."/>
            <person name="Han J."/>
            <person name="Copeland A."/>
            <person name="Lindquist E."/>
            <person name="Barry K."/>
            <person name="Schmutz J."/>
            <person name="Baker S.E."/>
            <person name="Ciuffetti L.M."/>
            <person name="Grigoriev I.V."/>
            <person name="Zhong S."/>
            <person name="Turgeon B.G."/>
        </authorList>
    </citation>
    <scope>NUCLEOTIDE SEQUENCE [LARGE SCALE GENOMIC DNA]</scope>
    <source>
        <strain evidence="2">ND90Pr / ATCC 201652</strain>
    </source>
</reference>
<reference evidence="1 2" key="1">
    <citation type="journal article" date="2012" name="PLoS Pathog.">
        <title>Diverse lifestyles and strategies of plant pathogenesis encoded in the genomes of eighteen Dothideomycetes fungi.</title>
        <authorList>
            <person name="Ohm R.A."/>
            <person name="Feau N."/>
            <person name="Henrissat B."/>
            <person name="Schoch C.L."/>
            <person name="Horwitz B.A."/>
            <person name="Barry K.W."/>
            <person name="Condon B.J."/>
            <person name="Copeland A.C."/>
            <person name="Dhillon B."/>
            <person name="Glaser F."/>
            <person name="Hesse C.N."/>
            <person name="Kosti I."/>
            <person name="LaButti K."/>
            <person name="Lindquist E.A."/>
            <person name="Lucas S."/>
            <person name="Salamov A.A."/>
            <person name="Bradshaw R.E."/>
            <person name="Ciuffetti L."/>
            <person name="Hamelin R.C."/>
            <person name="Kema G.H.J."/>
            <person name="Lawrence C."/>
            <person name="Scott J.A."/>
            <person name="Spatafora J.W."/>
            <person name="Turgeon B.G."/>
            <person name="de Wit P.J.G.M."/>
            <person name="Zhong S."/>
            <person name="Goodwin S.B."/>
            <person name="Grigoriev I.V."/>
        </authorList>
    </citation>
    <scope>NUCLEOTIDE SEQUENCE [LARGE SCALE GENOMIC DNA]</scope>
    <source>
        <strain evidence="2">ND90Pr / ATCC 201652</strain>
    </source>
</reference>
<dbReference type="EMBL" id="KB445649">
    <property type="protein sequence ID" value="EMD60752.1"/>
    <property type="molecule type" value="Genomic_DNA"/>
</dbReference>
<evidence type="ECO:0000313" key="2">
    <source>
        <dbReference type="Proteomes" id="UP000016934"/>
    </source>
</evidence>
<dbReference type="Proteomes" id="UP000016934">
    <property type="component" value="Unassembled WGS sequence"/>
</dbReference>
<protein>
    <submittedName>
        <fullName evidence="1">Uncharacterized protein</fullName>
    </submittedName>
</protein>
<name>M2SVB1_COCSN</name>
<accession>M2SVB1</accession>
<feature type="non-terminal residue" evidence="1">
    <location>
        <position position="1"/>
    </location>
</feature>
<dbReference type="HOGENOM" id="CLU_208795_0_0_1"/>
<dbReference type="GeneID" id="19141762"/>
<gene>
    <name evidence="1" type="ORF">COCSADRAFT_97952</name>
</gene>
<keyword evidence="2" id="KW-1185">Reference proteome</keyword>
<organism evidence="1 2">
    <name type="scientific">Cochliobolus sativus (strain ND90Pr / ATCC 201652)</name>
    <name type="common">Common root rot and spot blotch fungus</name>
    <name type="synonym">Bipolaris sorokiniana</name>
    <dbReference type="NCBI Taxonomy" id="665912"/>
    <lineage>
        <taxon>Eukaryota</taxon>
        <taxon>Fungi</taxon>
        <taxon>Dikarya</taxon>
        <taxon>Ascomycota</taxon>
        <taxon>Pezizomycotina</taxon>
        <taxon>Dothideomycetes</taxon>
        <taxon>Pleosporomycetidae</taxon>
        <taxon>Pleosporales</taxon>
        <taxon>Pleosporineae</taxon>
        <taxon>Pleosporaceae</taxon>
        <taxon>Bipolaris</taxon>
    </lineage>
</organism>
<proteinExistence type="predicted"/>
<dbReference type="OrthoDB" id="3692449at2759"/>
<dbReference type="AlphaFoldDB" id="M2SVB1"/>
<dbReference type="RefSeq" id="XP_007703152.1">
    <property type="nucleotide sequence ID" value="XM_007704962.1"/>
</dbReference>
<evidence type="ECO:0000313" key="1">
    <source>
        <dbReference type="EMBL" id="EMD60752.1"/>
    </source>
</evidence>